<keyword evidence="6" id="KW-1185">Reference proteome</keyword>
<dbReference type="Pfam" id="PF08392">
    <property type="entry name" value="FAE1_CUT1_RppA"/>
    <property type="match status" value="1"/>
</dbReference>
<evidence type="ECO:0000313" key="5">
    <source>
        <dbReference type="EMBL" id="PQP92070.1"/>
    </source>
</evidence>
<evidence type="ECO:0000313" key="6">
    <source>
        <dbReference type="Proteomes" id="UP000250321"/>
    </source>
</evidence>
<dbReference type="GO" id="GO:0009922">
    <property type="term" value="F:fatty acid elongase activity"/>
    <property type="evidence" value="ECO:0007669"/>
    <property type="project" value="UniProtKB-EC"/>
</dbReference>
<dbReference type="Gene3D" id="3.40.47.10">
    <property type="match status" value="1"/>
</dbReference>
<organism evidence="5 6">
    <name type="scientific">Prunus yedoensis var. nudiflora</name>
    <dbReference type="NCBI Taxonomy" id="2094558"/>
    <lineage>
        <taxon>Eukaryota</taxon>
        <taxon>Viridiplantae</taxon>
        <taxon>Streptophyta</taxon>
        <taxon>Embryophyta</taxon>
        <taxon>Tracheophyta</taxon>
        <taxon>Spermatophyta</taxon>
        <taxon>Magnoliopsida</taxon>
        <taxon>eudicotyledons</taxon>
        <taxon>Gunneridae</taxon>
        <taxon>Pentapetalae</taxon>
        <taxon>rosids</taxon>
        <taxon>fabids</taxon>
        <taxon>Rosales</taxon>
        <taxon>Rosaceae</taxon>
        <taxon>Amygdaloideae</taxon>
        <taxon>Amygdaleae</taxon>
        <taxon>Prunus</taxon>
    </lineage>
</organism>
<dbReference type="InterPro" id="IPR012392">
    <property type="entry name" value="3-ktacl-CoA_syn"/>
</dbReference>
<name>A0A314XK77_PRUYE</name>
<protein>
    <submittedName>
        <fullName evidence="5">3-ketoacyl-CoA synthase 4</fullName>
    </submittedName>
</protein>
<gene>
    <name evidence="5" type="ORF">Pyn_00962</name>
</gene>
<reference evidence="5 6" key="1">
    <citation type="submission" date="2018-02" db="EMBL/GenBank/DDBJ databases">
        <title>Draft genome of wild Prunus yedoensis var. nudiflora.</title>
        <authorList>
            <person name="Baek S."/>
            <person name="Kim J.-H."/>
            <person name="Choi K."/>
            <person name="Kim G.-B."/>
            <person name="Cho A."/>
            <person name="Jang H."/>
            <person name="Shin C.-H."/>
            <person name="Yu H.-J."/>
            <person name="Mun J.-H."/>
        </authorList>
    </citation>
    <scope>NUCLEOTIDE SEQUENCE [LARGE SCALE GENOMIC DNA]</scope>
    <source>
        <strain evidence="6">cv. Jeju island</strain>
        <tissue evidence="5">Leaf</tissue>
    </source>
</reference>
<keyword evidence="1" id="KW-0808">Transferase</keyword>
<proteinExistence type="predicted"/>
<evidence type="ECO:0000256" key="3">
    <source>
        <dbReference type="SAM" id="Phobius"/>
    </source>
</evidence>
<evidence type="ECO:0000259" key="4">
    <source>
        <dbReference type="Pfam" id="PF08392"/>
    </source>
</evidence>
<dbReference type="Proteomes" id="UP000250321">
    <property type="component" value="Unassembled WGS sequence"/>
</dbReference>
<evidence type="ECO:0000256" key="2">
    <source>
        <dbReference type="ARBA" id="ARBA00047375"/>
    </source>
</evidence>
<dbReference type="EMBL" id="PJQY01002620">
    <property type="protein sequence ID" value="PQP92070.1"/>
    <property type="molecule type" value="Genomic_DNA"/>
</dbReference>
<keyword evidence="3" id="KW-1133">Transmembrane helix</keyword>
<dbReference type="AlphaFoldDB" id="A0A314XK77"/>
<dbReference type="OrthoDB" id="1929806at2759"/>
<dbReference type="STRING" id="2094558.A0A314XK77"/>
<comment type="catalytic activity">
    <reaction evidence="2">
        <text>a very-long-chain acyl-CoA + malonyl-CoA + H(+) = a very-long-chain 3-oxoacyl-CoA + CO2 + CoA</text>
        <dbReference type="Rhea" id="RHEA:32727"/>
        <dbReference type="ChEBI" id="CHEBI:15378"/>
        <dbReference type="ChEBI" id="CHEBI:16526"/>
        <dbReference type="ChEBI" id="CHEBI:57287"/>
        <dbReference type="ChEBI" id="CHEBI:57384"/>
        <dbReference type="ChEBI" id="CHEBI:90725"/>
        <dbReference type="ChEBI" id="CHEBI:90736"/>
        <dbReference type="EC" id="2.3.1.199"/>
    </reaction>
</comment>
<feature type="transmembrane region" description="Helical" evidence="3">
    <location>
        <begin position="35"/>
        <end position="56"/>
    </location>
</feature>
<dbReference type="GO" id="GO:0006633">
    <property type="term" value="P:fatty acid biosynthetic process"/>
    <property type="evidence" value="ECO:0007669"/>
    <property type="project" value="InterPro"/>
</dbReference>
<feature type="transmembrane region" description="Helical" evidence="3">
    <location>
        <begin position="77"/>
        <end position="96"/>
    </location>
</feature>
<feature type="domain" description="FAE" evidence="4">
    <location>
        <begin position="94"/>
        <end position="307"/>
    </location>
</feature>
<dbReference type="InterPro" id="IPR013601">
    <property type="entry name" value="FAE1_typ3_polyketide_synth"/>
</dbReference>
<comment type="caution">
    <text evidence="5">The sequence shown here is derived from an EMBL/GenBank/DDBJ whole genome shotgun (WGS) entry which is preliminary data.</text>
</comment>
<keyword evidence="1" id="KW-0012">Acyltransferase</keyword>
<dbReference type="SUPFAM" id="SSF53901">
    <property type="entry name" value="Thiolase-like"/>
    <property type="match status" value="1"/>
</dbReference>
<dbReference type="InterPro" id="IPR016039">
    <property type="entry name" value="Thiolase-like"/>
</dbReference>
<dbReference type="PANTHER" id="PTHR31561">
    <property type="entry name" value="3-KETOACYL-COA SYNTHASE"/>
    <property type="match status" value="1"/>
</dbReference>
<accession>A0A314XK77</accession>
<evidence type="ECO:0000256" key="1">
    <source>
        <dbReference type="ARBA" id="ARBA00023315"/>
    </source>
</evidence>
<keyword evidence="3" id="KW-0812">Transmembrane</keyword>
<dbReference type="GO" id="GO:0016020">
    <property type="term" value="C:membrane"/>
    <property type="evidence" value="ECO:0007669"/>
    <property type="project" value="InterPro"/>
</dbReference>
<keyword evidence="3" id="KW-0472">Membrane</keyword>
<sequence length="308" mass="34473">MSSEPIVNGGVQIHQRRRLPDFLQSVNLKYVKLGYHYLITHLLTLCSVPLMAVVVIQASQMNPDDIHQLWLQLQYNLVSVIICSAVIVFGSTVYIMTRPRSVYLVDYSCYKPPSHLQARFEEFMEHSKLTGDFDESSLEFQRKILERSGLGEETCVPEAMHYIPPRPSMAAAREEAEQVIFGALDNLFANTNVKPKDIGILVVNCSLFNPTPSLSAMIVNKYKLRGNIRSFNLGGMGCSAGVIAVDLAKEMLQVHGNTYAVVVSTENITQNWYFGNKKSMLIPNCLFRVGGAAVLLSNKSLDRRRAKL</sequence>